<reference evidence="3 4" key="1">
    <citation type="submission" date="2019-10" db="EMBL/GenBank/DDBJ databases">
        <title>Georgenia wutianyii sp. nov. and Georgenia yuyongxinii sp. nov. isolated from plateau pika (Ochotona curzoniae) in the Qinghai-Tibet plateau of China.</title>
        <authorList>
            <person name="Tian Z."/>
        </authorList>
    </citation>
    <scope>NUCLEOTIDE SEQUENCE [LARGE SCALE GENOMIC DNA]</scope>
    <source>
        <strain evidence="3 4">JCM 19765</strain>
    </source>
</reference>
<keyword evidence="2" id="KW-0812">Transmembrane</keyword>
<feature type="transmembrane region" description="Helical" evidence="2">
    <location>
        <begin position="100"/>
        <end position="120"/>
    </location>
</feature>
<comment type="caution">
    <text evidence="3">The sequence shown here is derived from an EMBL/GenBank/DDBJ whole genome shotgun (WGS) entry which is preliminary data.</text>
</comment>
<dbReference type="RefSeq" id="WP_152196284.1">
    <property type="nucleotide sequence ID" value="NZ_VUKD01000005.1"/>
</dbReference>
<evidence type="ECO:0000313" key="4">
    <source>
        <dbReference type="Proteomes" id="UP000437709"/>
    </source>
</evidence>
<gene>
    <name evidence="3" type="ORF">GB881_15030</name>
</gene>
<feature type="transmembrane region" description="Helical" evidence="2">
    <location>
        <begin position="140"/>
        <end position="158"/>
    </location>
</feature>
<sequence>MIRPGRDRAAAAGRRGGTSARRASRTRILSGPSVPGWLVRLSPGLVLVAAGAVTLDWPQLVVGVVLAAVVTALPNHYLLGLAAAWTGLALMLGTPGGLGWQSASMLLLIHLLLVTGGLAAVTSWRTRVELALLASTGRRLVVVQAVAQLLGVAGAMLLGTAVPLWLAVAAVLALAAAGWVLLAGMRSESPPVRHG</sequence>
<proteinExistence type="predicted"/>
<evidence type="ECO:0000256" key="1">
    <source>
        <dbReference type="SAM" id="MobiDB-lite"/>
    </source>
</evidence>
<name>A0A6N7EN85_9MICO</name>
<evidence type="ECO:0000313" key="3">
    <source>
        <dbReference type="EMBL" id="MPV38337.1"/>
    </source>
</evidence>
<keyword evidence="2" id="KW-0472">Membrane</keyword>
<dbReference type="Proteomes" id="UP000437709">
    <property type="component" value="Unassembled WGS sequence"/>
</dbReference>
<accession>A0A6N7EN85</accession>
<dbReference type="EMBL" id="WHPC01000074">
    <property type="protein sequence ID" value="MPV38337.1"/>
    <property type="molecule type" value="Genomic_DNA"/>
</dbReference>
<feature type="compositionally biased region" description="Low complexity" evidence="1">
    <location>
        <begin position="10"/>
        <end position="21"/>
    </location>
</feature>
<evidence type="ECO:0000256" key="2">
    <source>
        <dbReference type="SAM" id="Phobius"/>
    </source>
</evidence>
<protein>
    <submittedName>
        <fullName evidence="3">Uncharacterized protein</fullName>
    </submittedName>
</protein>
<feature type="transmembrane region" description="Helical" evidence="2">
    <location>
        <begin position="164"/>
        <end position="184"/>
    </location>
</feature>
<feature type="region of interest" description="Disordered" evidence="1">
    <location>
        <begin position="1"/>
        <end position="25"/>
    </location>
</feature>
<dbReference type="AlphaFoldDB" id="A0A6N7EN85"/>
<organism evidence="3 4">
    <name type="scientific">Georgenia subflava</name>
    <dbReference type="NCBI Taxonomy" id="1622177"/>
    <lineage>
        <taxon>Bacteria</taxon>
        <taxon>Bacillati</taxon>
        <taxon>Actinomycetota</taxon>
        <taxon>Actinomycetes</taxon>
        <taxon>Micrococcales</taxon>
        <taxon>Bogoriellaceae</taxon>
        <taxon>Georgenia</taxon>
    </lineage>
</organism>
<keyword evidence="4" id="KW-1185">Reference proteome</keyword>
<keyword evidence="2" id="KW-1133">Transmembrane helix</keyword>